<organism evidence="7 8">
    <name type="scientific">Rugosibacter aromaticivorans</name>
    <dbReference type="NCBI Taxonomy" id="1565605"/>
    <lineage>
        <taxon>Bacteria</taxon>
        <taxon>Pseudomonadati</taxon>
        <taxon>Pseudomonadota</taxon>
        <taxon>Betaproteobacteria</taxon>
        <taxon>Nitrosomonadales</taxon>
        <taxon>Sterolibacteriaceae</taxon>
        <taxon>Rugosibacter</taxon>
    </lineage>
</organism>
<dbReference type="InterPro" id="IPR004960">
    <property type="entry name" value="LipA_acyltrans"/>
</dbReference>
<dbReference type="HOGENOM" id="CLU_049421_1_0_4"/>
<dbReference type="GO" id="GO:0016746">
    <property type="term" value="F:acyltransferase activity"/>
    <property type="evidence" value="ECO:0007669"/>
    <property type="project" value="UniProtKB-KW"/>
</dbReference>
<evidence type="ECO:0000256" key="6">
    <source>
        <dbReference type="ARBA" id="ARBA00023315"/>
    </source>
</evidence>
<dbReference type="KEGG" id="rbu:PG1C_00265"/>
<evidence type="ECO:0000256" key="3">
    <source>
        <dbReference type="ARBA" id="ARBA00022519"/>
    </source>
</evidence>
<gene>
    <name evidence="7" type="ORF">PG1C_00265</name>
</gene>
<evidence type="ECO:0000313" key="8">
    <source>
        <dbReference type="Proteomes" id="UP000061603"/>
    </source>
</evidence>
<dbReference type="AlphaFoldDB" id="A0A0C5JIZ0"/>
<keyword evidence="3" id="KW-0997">Cell inner membrane</keyword>
<dbReference type="GO" id="GO:0009247">
    <property type="term" value="P:glycolipid biosynthetic process"/>
    <property type="evidence" value="ECO:0007669"/>
    <property type="project" value="UniProtKB-ARBA"/>
</dbReference>
<evidence type="ECO:0000256" key="2">
    <source>
        <dbReference type="ARBA" id="ARBA00022475"/>
    </source>
</evidence>
<keyword evidence="5" id="KW-0472">Membrane</keyword>
<name>A0A0C5JIZ0_9PROT</name>
<comment type="subcellular location">
    <subcellularLocation>
        <location evidence="1">Cell inner membrane</location>
    </subcellularLocation>
</comment>
<sequence length="299" mass="34129">MTHLLLAVMWLLHWLPLSVLSRLGHGLGWLLYFFVRERRQITLTNLGLCFPQLSAAEKSALARRHFAFFGRNMLELGLWWWASAARIRRLVKITHGERLAACHGRPMILFAPHFVGLDAGWIRLAMDHAMVTIYARAKNRTFDAALRRGRLRFGKTTLFSRQEGVKSVIRPMREGRPFYYLPDMDYGAKDAVFVPFFGVPAATITGLSRLAKLTGATVIPTITRMVGNHYEIEVGEPWTDFPATHPTDAATDNVVADTRRMNAFLETEILRSPAQYYWLHKRFKTRPPGEAGFYGSPRN</sequence>
<dbReference type="Pfam" id="PF03279">
    <property type="entry name" value="Lip_A_acyltrans"/>
    <property type="match status" value="1"/>
</dbReference>
<evidence type="ECO:0000313" key="7">
    <source>
        <dbReference type="EMBL" id="AJP47291.1"/>
    </source>
</evidence>
<dbReference type="PANTHER" id="PTHR30606:SF9">
    <property type="entry name" value="LIPID A BIOSYNTHESIS LAUROYLTRANSFERASE"/>
    <property type="match status" value="1"/>
</dbReference>
<dbReference type="Proteomes" id="UP000061603">
    <property type="component" value="Chromosome"/>
</dbReference>
<proteinExistence type="predicted"/>
<dbReference type="GO" id="GO:0005886">
    <property type="term" value="C:plasma membrane"/>
    <property type="evidence" value="ECO:0007669"/>
    <property type="project" value="UniProtKB-SubCell"/>
</dbReference>
<accession>A0A0C5JIZ0</accession>
<keyword evidence="8" id="KW-1185">Reference proteome</keyword>
<dbReference type="EMBL" id="CP010554">
    <property type="protein sequence ID" value="AJP47291.1"/>
    <property type="molecule type" value="Genomic_DNA"/>
</dbReference>
<keyword evidence="6 7" id="KW-0012">Acyltransferase</keyword>
<evidence type="ECO:0000256" key="5">
    <source>
        <dbReference type="ARBA" id="ARBA00023136"/>
    </source>
</evidence>
<dbReference type="PATRIC" id="fig|1565605.3.peg.56"/>
<dbReference type="PIRSF" id="PIRSF026649">
    <property type="entry name" value="MsbB"/>
    <property type="match status" value="1"/>
</dbReference>
<dbReference type="RefSeq" id="WP_202635467.1">
    <property type="nucleotide sequence ID" value="NZ_CP010554.1"/>
</dbReference>
<keyword evidence="2" id="KW-1003">Cell membrane</keyword>
<evidence type="ECO:0000256" key="1">
    <source>
        <dbReference type="ARBA" id="ARBA00004533"/>
    </source>
</evidence>
<keyword evidence="4 7" id="KW-0808">Transferase</keyword>
<dbReference type="PANTHER" id="PTHR30606">
    <property type="entry name" value="LIPID A BIOSYNTHESIS LAUROYL ACYLTRANSFERASE"/>
    <property type="match status" value="1"/>
</dbReference>
<protein>
    <submittedName>
        <fullName evidence="7">Lipid A biosynthesis acyltransferase</fullName>
    </submittedName>
</protein>
<dbReference type="STRING" id="1565605.PG1C_00265"/>
<reference evidence="7 8" key="1">
    <citation type="journal article" date="2015" name="Genome Announc.">
        <title>Complete Genome Sequence of a Novel Bacterium within the Family Rhodocyclaceae That Degrades Polycyclic Aromatic Hydrocarbons.</title>
        <authorList>
            <person name="Singleton D.R."/>
            <person name="Dickey A.N."/>
            <person name="Scholl E.H."/>
            <person name="Wright F.A."/>
            <person name="Aitken M.D."/>
        </authorList>
    </citation>
    <scope>NUCLEOTIDE SEQUENCE [LARGE SCALE GENOMIC DNA]</scope>
    <source>
        <strain evidence="8">PG1-Ca6</strain>
    </source>
</reference>
<dbReference type="CDD" id="cd07984">
    <property type="entry name" value="LPLAT_LABLAT-like"/>
    <property type="match status" value="1"/>
</dbReference>
<evidence type="ECO:0000256" key="4">
    <source>
        <dbReference type="ARBA" id="ARBA00022679"/>
    </source>
</evidence>